<evidence type="ECO:0000259" key="1">
    <source>
        <dbReference type="SMART" id="SM00256"/>
    </source>
</evidence>
<feature type="domain" description="FIST C-domain" evidence="2">
    <location>
        <begin position="815"/>
        <end position="959"/>
    </location>
</feature>
<evidence type="ECO:0000313" key="4">
    <source>
        <dbReference type="Proteomes" id="UP001141552"/>
    </source>
</evidence>
<dbReference type="SMART" id="SM00256">
    <property type="entry name" value="FBOX"/>
    <property type="match status" value="2"/>
</dbReference>
<protein>
    <recommendedName>
        <fullName evidence="5">F-box domain-containing protein</fullName>
    </recommendedName>
</protein>
<feature type="domain" description="FIST C-domain" evidence="2">
    <location>
        <begin position="306"/>
        <end position="466"/>
    </location>
</feature>
<feature type="domain" description="F-box" evidence="1">
    <location>
        <begin position="511"/>
        <end position="551"/>
    </location>
</feature>
<reference evidence="3" key="1">
    <citation type="submission" date="2022-02" db="EMBL/GenBank/DDBJ databases">
        <authorList>
            <person name="Henning P.M."/>
            <person name="McCubbin A.G."/>
            <person name="Shore J.S."/>
        </authorList>
    </citation>
    <scope>NUCLEOTIDE SEQUENCE</scope>
    <source>
        <strain evidence="3">F60SS</strain>
        <tissue evidence="3">Leaves</tissue>
    </source>
</reference>
<reference evidence="3" key="2">
    <citation type="journal article" date="2023" name="Plants (Basel)">
        <title>Annotation of the Turnera subulata (Passifloraceae) Draft Genome Reveals the S-Locus Evolved after the Divergence of Turneroideae from Passifloroideae in a Stepwise Manner.</title>
        <authorList>
            <person name="Henning P.M."/>
            <person name="Roalson E.H."/>
            <person name="Mir W."/>
            <person name="McCubbin A.G."/>
            <person name="Shore J.S."/>
        </authorList>
    </citation>
    <scope>NUCLEOTIDE SEQUENCE</scope>
    <source>
        <strain evidence="3">F60SS</strain>
    </source>
</reference>
<feature type="non-terminal residue" evidence="3">
    <location>
        <position position="960"/>
    </location>
</feature>
<comment type="caution">
    <text evidence="3">The sequence shown here is derived from an EMBL/GenBank/DDBJ whole genome shotgun (WGS) entry which is preliminary data.</text>
</comment>
<sequence length="960" mass="104666">MYKLGAMSIFSPSSISVASYNTYQMQKKLSMEKNMDGFPDQVNEDVMHNIFSRLPASSFASAACVNKYWNTVCTRILSRPKIASALSINPSLPDAVKEVLDKLIERLGSEVPIITNAASGIIGVDAVTDELREVKWESDGNSQGHDDALDRGIVLMVGFMPGLKISLVPLLRPRMAPHISLVEDFVKEIQRYTSSVSDCTYPDGIILFGETVIVGGASGCFLCGGVNDFRNLMNICFFDAVALVLAEDRHKPHGVGKTQFHVSLSTGIMPFGPKLRAACVEAQGLKSSWLTARIEGECGVLDWEGVLEDFKEEFDEDEEPDIYIGAVQHLGCSTGPNTFKFRKSLSFYEVLRREDVYLEVNGVGIKPGDPFLLYHSDPETATSSCCNAYQGLASLKQELRSQSCIPPKNVGGVDDGKEVLGGFIFSCNRRSRSFSGQPNADSFPFRENFPGVPLAGIFCSGEIGRASKCSMIGGELDMEEEEEEESCGRCTLHTATNERKQAREAGSFAAVNEDLIQDILKRLPAVSFASAACVSKTWNQICARILSKPKFASAISLNQSPQEALEEVVERVLSEPIRPDFAIASVFGSRDRRRSCFDSVRRKLEEKLGPRTPIIVASAAGIMGRDSVTNEFKEVMGRFTVTVVDGGNEVVCEDYGISLTIGFLPGLTVDVIAMNRPVKGRRASMATKVEDFAMDIRAFCSSASGCSSPPAIMLFVTIIGGNGGAFFLYRSCAQSRNLPEDDRSPPGAAALVFARNRNKPRGIGEIHFHSALSNGVSAIGPKYKTVSARESRSGSRMWLTAKREGQHEILGGNRILDDIDDELENRIASPDLYIGVTKRRNRSLGSEKPSADEEYLFADGCDIKTGDFFQIYHADPSAALSSCSDVSVNLKHLRLELTSENSTQLSGVANNVSNREFIGGFIFSCSGRGESFFGRSNTDSYPLLDNFPEVPLAGSFGDLR</sequence>
<dbReference type="GO" id="GO:0032436">
    <property type="term" value="P:positive regulation of proteasomal ubiquitin-dependent protein catabolic process"/>
    <property type="evidence" value="ECO:0007669"/>
    <property type="project" value="TreeGrafter"/>
</dbReference>
<name>A0A9Q0JRJ1_9ROSI</name>
<gene>
    <name evidence="3" type="ORF">Tsubulata_043961</name>
</gene>
<feature type="domain" description="F-box" evidence="1">
    <location>
        <begin position="42"/>
        <end position="82"/>
    </location>
</feature>
<proteinExistence type="predicted"/>
<evidence type="ECO:0000259" key="2">
    <source>
        <dbReference type="SMART" id="SM01204"/>
    </source>
</evidence>
<organism evidence="3 4">
    <name type="scientific">Turnera subulata</name>
    <dbReference type="NCBI Taxonomy" id="218843"/>
    <lineage>
        <taxon>Eukaryota</taxon>
        <taxon>Viridiplantae</taxon>
        <taxon>Streptophyta</taxon>
        <taxon>Embryophyta</taxon>
        <taxon>Tracheophyta</taxon>
        <taxon>Spermatophyta</taxon>
        <taxon>Magnoliopsida</taxon>
        <taxon>eudicotyledons</taxon>
        <taxon>Gunneridae</taxon>
        <taxon>Pentapetalae</taxon>
        <taxon>rosids</taxon>
        <taxon>fabids</taxon>
        <taxon>Malpighiales</taxon>
        <taxon>Passifloraceae</taxon>
        <taxon>Turnera</taxon>
    </lineage>
</organism>
<evidence type="ECO:0000313" key="3">
    <source>
        <dbReference type="EMBL" id="KAJ4851428.1"/>
    </source>
</evidence>
<dbReference type="InterPro" id="IPR036047">
    <property type="entry name" value="F-box-like_dom_sf"/>
</dbReference>
<evidence type="ECO:0008006" key="5">
    <source>
        <dbReference type="Google" id="ProtNLM"/>
    </source>
</evidence>
<dbReference type="Pfam" id="PF00646">
    <property type="entry name" value="F-box"/>
    <property type="match status" value="2"/>
</dbReference>
<dbReference type="OrthoDB" id="509497at2759"/>
<dbReference type="AlphaFoldDB" id="A0A9Q0JRJ1"/>
<dbReference type="GO" id="GO:0000209">
    <property type="term" value="P:protein polyubiquitination"/>
    <property type="evidence" value="ECO:0007669"/>
    <property type="project" value="TreeGrafter"/>
</dbReference>
<dbReference type="SMART" id="SM01204">
    <property type="entry name" value="FIST_C"/>
    <property type="match status" value="2"/>
</dbReference>
<accession>A0A9Q0JRJ1</accession>
<dbReference type="EMBL" id="JAKUCV010000056">
    <property type="protein sequence ID" value="KAJ4851428.1"/>
    <property type="molecule type" value="Genomic_DNA"/>
</dbReference>
<dbReference type="Proteomes" id="UP001141552">
    <property type="component" value="Unassembled WGS sequence"/>
</dbReference>
<dbReference type="InterPro" id="IPR019494">
    <property type="entry name" value="FIST_C"/>
</dbReference>
<keyword evidence="4" id="KW-1185">Reference proteome</keyword>
<dbReference type="PANTHER" id="PTHR14939">
    <property type="entry name" value="F-BOX ONLY PROTEIN 22"/>
    <property type="match status" value="1"/>
</dbReference>
<dbReference type="InterPro" id="IPR001810">
    <property type="entry name" value="F-box_dom"/>
</dbReference>
<dbReference type="SUPFAM" id="SSF81383">
    <property type="entry name" value="F-box domain"/>
    <property type="match status" value="2"/>
</dbReference>
<dbReference type="PANTHER" id="PTHR14939:SF5">
    <property type="entry name" value="F-BOX ONLY PROTEIN 22"/>
    <property type="match status" value="1"/>
</dbReference>